<comment type="similarity">
    <text evidence="2">Belongs to the DsbD family.</text>
</comment>
<keyword evidence="5 6" id="KW-0472">Membrane</keyword>
<evidence type="ECO:0000256" key="2">
    <source>
        <dbReference type="ARBA" id="ARBA00006143"/>
    </source>
</evidence>
<comment type="caution">
    <text evidence="8">The sequence shown here is derived from an EMBL/GenBank/DDBJ whole genome shotgun (WGS) entry which is preliminary data.</text>
</comment>
<evidence type="ECO:0000313" key="9">
    <source>
        <dbReference type="Proteomes" id="UP001596989"/>
    </source>
</evidence>
<dbReference type="Pfam" id="PF02683">
    <property type="entry name" value="DsbD_TM"/>
    <property type="match status" value="1"/>
</dbReference>
<dbReference type="EMBL" id="JBHTJZ010000004">
    <property type="protein sequence ID" value="MFD0958131.1"/>
    <property type="molecule type" value="Genomic_DNA"/>
</dbReference>
<comment type="subcellular location">
    <subcellularLocation>
        <location evidence="1">Membrane</location>
        <topology evidence="1">Multi-pass membrane protein</topology>
    </subcellularLocation>
</comment>
<evidence type="ECO:0000256" key="5">
    <source>
        <dbReference type="ARBA" id="ARBA00023136"/>
    </source>
</evidence>
<evidence type="ECO:0000256" key="4">
    <source>
        <dbReference type="ARBA" id="ARBA00022989"/>
    </source>
</evidence>
<dbReference type="InterPro" id="IPR051790">
    <property type="entry name" value="Cytochrome_c-biogenesis_DsbD"/>
</dbReference>
<dbReference type="RefSeq" id="WP_377561776.1">
    <property type="nucleotide sequence ID" value="NZ_JBHTJZ010000004.1"/>
</dbReference>
<dbReference type="PANTHER" id="PTHR31272:SF4">
    <property type="entry name" value="CYTOCHROME C-TYPE BIOGENESIS PROTEIN HI_1454-RELATED"/>
    <property type="match status" value="1"/>
</dbReference>
<feature type="transmembrane region" description="Helical" evidence="6">
    <location>
        <begin position="6"/>
        <end position="35"/>
    </location>
</feature>
<feature type="transmembrane region" description="Helical" evidence="6">
    <location>
        <begin position="211"/>
        <end position="232"/>
    </location>
</feature>
<evidence type="ECO:0000313" key="8">
    <source>
        <dbReference type="EMBL" id="MFD0958131.1"/>
    </source>
</evidence>
<evidence type="ECO:0000256" key="1">
    <source>
        <dbReference type="ARBA" id="ARBA00004141"/>
    </source>
</evidence>
<feature type="transmembrane region" description="Helical" evidence="6">
    <location>
        <begin position="132"/>
        <end position="158"/>
    </location>
</feature>
<reference evidence="9" key="1">
    <citation type="journal article" date="2019" name="Int. J. Syst. Evol. Microbiol.">
        <title>The Global Catalogue of Microorganisms (GCM) 10K type strain sequencing project: providing services to taxonomists for standard genome sequencing and annotation.</title>
        <authorList>
            <consortium name="The Broad Institute Genomics Platform"/>
            <consortium name="The Broad Institute Genome Sequencing Center for Infectious Disease"/>
            <person name="Wu L."/>
            <person name="Ma J."/>
        </authorList>
    </citation>
    <scope>NUCLEOTIDE SEQUENCE [LARGE SCALE GENOMIC DNA]</scope>
    <source>
        <strain evidence="9">CCUG 59129</strain>
    </source>
</reference>
<evidence type="ECO:0000256" key="6">
    <source>
        <dbReference type="SAM" id="Phobius"/>
    </source>
</evidence>
<sequence>MAVEQLILSSVFVAGLLSFFSPCILPLLPVYLSILSTNEQGLSAHRMSRGKLVANPYLLIKTIVFVIGLSTSFVLLGFGAGFLGSVIHTRWFIVVCGAVVVLLGLHQMGLYQVSFLNLEKKVQMKRSGKRDVFGAYLLGFTFSIGWTPCIGPILGAVLGLSASEGQATHGAFLMFIYALGLLVPFLVLALFSDILLRKMKQINRHINKLKIAGGVIIIMMGIILMTNNLNWFTTLIVR</sequence>
<gene>
    <name evidence="8" type="ORF">ACFQ2I_01875</name>
</gene>
<proteinExistence type="inferred from homology"/>
<feature type="transmembrane region" description="Helical" evidence="6">
    <location>
        <begin position="170"/>
        <end position="191"/>
    </location>
</feature>
<feature type="transmembrane region" description="Helical" evidence="6">
    <location>
        <begin position="56"/>
        <end position="79"/>
    </location>
</feature>
<organism evidence="8 9">
    <name type="scientific">Paenibacillus chungangensis</name>
    <dbReference type="NCBI Taxonomy" id="696535"/>
    <lineage>
        <taxon>Bacteria</taxon>
        <taxon>Bacillati</taxon>
        <taxon>Bacillota</taxon>
        <taxon>Bacilli</taxon>
        <taxon>Bacillales</taxon>
        <taxon>Paenibacillaceae</taxon>
        <taxon>Paenibacillus</taxon>
    </lineage>
</organism>
<accession>A0ABW3HKW4</accession>
<feature type="domain" description="Cytochrome C biogenesis protein transmembrane" evidence="7">
    <location>
        <begin position="6"/>
        <end position="226"/>
    </location>
</feature>
<protein>
    <submittedName>
        <fullName evidence="8">Cytochrome c biogenesis CcdA family protein</fullName>
    </submittedName>
</protein>
<dbReference type="Proteomes" id="UP001596989">
    <property type="component" value="Unassembled WGS sequence"/>
</dbReference>
<keyword evidence="4 6" id="KW-1133">Transmembrane helix</keyword>
<feature type="transmembrane region" description="Helical" evidence="6">
    <location>
        <begin position="91"/>
        <end position="111"/>
    </location>
</feature>
<name>A0ABW3HKW4_9BACL</name>
<keyword evidence="3 6" id="KW-0812">Transmembrane</keyword>
<dbReference type="InterPro" id="IPR003834">
    <property type="entry name" value="Cyt_c_assmbl_TM_dom"/>
</dbReference>
<evidence type="ECO:0000259" key="7">
    <source>
        <dbReference type="Pfam" id="PF02683"/>
    </source>
</evidence>
<dbReference type="PANTHER" id="PTHR31272">
    <property type="entry name" value="CYTOCHROME C-TYPE BIOGENESIS PROTEIN HI_1454-RELATED"/>
    <property type="match status" value="1"/>
</dbReference>
<keyword evidence="9" id="KW-1185">Reference proteome</keyword>
<evidence type="ECO:0000256" key="3">
    <source>
        <dbReference type="ARBA" id="ARBA00022692"/>
    </source>
</evidence>